<organism evidence="1">
    <name type="scientific">Arundo donax</name>
    <name type="common">Giant reed</name>
    <name type="synonym">Donax arundinaceus</name>
    <dbReference type="NCBI Taxonomy" id="35708"/>
    <lineage>
        <taxon>Eukaryota</taxon>
        <taxon>Viridiplantae</taxon>
        <taxon>Streptophyta</taxon>
        <taxon>Embryophyta</taxon>
        <taxon>Tracheophyta</taxon>
        <taxon>Spermatophyta</taxon>
        <taxon>Magnoliopsida</taxon>
        <taxon>Liliopsida</taxon>
        <taxon>Poales</taxon>
        <taxon>Poaceae</taxon>
        <taxon>PACMAD clade</taxon>
        <taxon>Arundinoideae</taxon>
        <taxon>Arundineae</taxon>
        <taxon>Arundo</taxon>
    </lineage>
</organism>
<protein>
    <submittedName>
        <fullName evidence="1">Uncharacterized protein</fullName>
    </submittedName>
</protein>
<name>A0A0A9BFZ2_ARUDO</name>
<reference evidence="1" key="2">
    <citation type="journal article" date="2015" name="Data Brief">
        <title>Shoot transcriptome of the giant reed, Arundo donax.</title>
        <authorList>
            <person name="Barrero R.A."/>
            <person name="Guerrero F.D."/>
            <person name="Moolhuijzen P."/>
            <person name="Goolsby J.A."/>
            <person name="Tidwell J."/>
            <person name="Bellgard S.E."/>
            <person name="Bellgard M.I."/>
        </authorList>
    </citation>
    <scope>NUCLEOTIDE SEQUENCE</scope>
    <source>
        <tissue evidence="1">Shoot tissue taken approximately 20 cm above the soil surface</tissue>
    </source>
</reference>
<accession>A0A0A9BFZ2</accession>
<dbReference type="EMBL" id="GBRH01236832">
    <property type="protein sequence ID" value="JAD61063.1"/>
    <property type="molecule type" value="Transcribed_RNA"/>
</dbReference>
<sequence length="19" mass="2109">MQCPPELHSPPLKCDGDEL</sequence>
<proteinExistence type="predicted"/>
<reference evidence="1" key="1">
    <citation type="submission" date="2014-09" db="EMBL/GenBank/DDBJ databases">
        <authorList>
            <person name="Magalhaes I.L.F."/>
            <person name="Oliveira U."/>
            <person name="Santos F.R."/>
            <person name="Vidigal T.H.D.A."/>
            <person name="Brescovit A.D."/>
            <person name="Santos A.J."/>
        </authorList>
    </citation>
    <scope>NUCLEOTIDE SEQUENCE</scope>
    <source>
        <tissue evidence="1">Shoot tissue taken approximately 20 cm above the soil surface</tissue>
    </source>
</reference>
<dbReference type="AlphaFoldDB" id="A0A0A9BFZ2"/>
<evidence type="ECO:0000313" key="1">
    <source>
        <dbReference type="EMBL" id="JAD61063.1"/>
    </source>
</evidence>